<dbReference type="InterPro" id="IPR011006">
    <property type="entry name" value="CheY-like_superfamily"/>
</dbReference>
<comment type="caution">
    <text evidence="14">The sequence shown here is derived from an EMBL/GenBank/DDBJ whole genome shotgun (WGS) entry which is preliminary data.</text>
</comment>
<dbReference type="RefSeq" id="WP_190432153.1">
    <property type="nucleotide sequence ID" value="NZ_JAMPKM010000012.1"/>
</dbReference>
<dbReference type="PANTHER" id="PTHR45339">
    <property type="entry name" value="HYBRID SIGNAL TRANSDUCTION HISTIDINE KINASE J"/>
    <property type="match status" value="1"/>
</dbReference>
<dbReference type="EMBL" id="JAMPKM010000012">
    <property type="protein sequence ID" value="MEP0819078.1"/>
    <property type="molecule type" value="Genomic_DNA"/>
</dbReference>
<evidence type="ECO:0000256" key="5">
    <source>
        <dbReference type="ARBA" id="ARBA00022741"/>
    </source>
</evidence>
<dbReference type="SUPFAM" id="SSF47226">
    <property type="entry name" value="Histidine-containing phosphotransfer domain, HPT domain"/>
    <property type="match status" value="1"/>
</dbReference>
<dbReference type="InterPro" id="IPR036641">
    <property type="entry name" value="HPT_dom_sf"/>
</dbReference>
<dbReference type="InterPro" id="IPR008207">
    <property type="entry name" value="Sig_transdc_His_kin_Hpt_dom"/>
</dbReference>
<keyword evidence="2" id="KW-1003">Cell membrane</keyword>
<evidence type="ECO:0000256" key="4">
    <source>
        <dbReference type="ARBA" id="ARBA00022692"/>
    </source>
</evidence>
<evidence type="ECO:0000313" key="14">
    <source>
        <dbReference type="EMBL" id="MEP0819078.1"/>
    </source>
</evidence>
<keyword evidence="3 11" id="KW-0597">Phosphoprotein</keyword>
<feature type="modified residue" description="4-aspartylphosphate" evidence="11">
    <location>
        <position position="57"/>
    </location>
</feature>
<evidence type="ECO:0000256" key="10">
    <source>
        <dbReference type="PROSITE-ProRule" id="PRU00110"/>
    </source>
</evidence>
<keyword evidence="8" id="KW-0902">Two-component regulatory system</keyword>
<evidence type="ECO:0000256" key="11">
    <source>
        <dbReference type="PROSITE-ProRule" id="PRU00169"/>
    </source>
</evidence>
<dbReference type="SMART" id="SM00448">
    <property type="entry name" value="REC"/>
    <property type="match status" value="1"/>
</dbReference>
<comment type="subcellular location">
    <subcellularLocation>
        <location evidence="1">Cell membrane</location>
        <topology evidence="1">Multi-pass membrane protein</topology>
    </subcellularLocation>
</comment>
<dbReference type="Proteomes" id="UP001464891">
    <property type="component" value="Unassembled WGS sequence"/>
</dbReference>
<feature type="modified residue" description="Phosphohistidine" evidence="10">
    <location>
        <position position="209"/>
    </location>
</feature>
<gene>
    <name evidence="14" type="ORF">NC998_18420</name>
</gene>
<dbReference type="InterPro" id="IPR001789">
    <property type="entry name" value="Sig_transdc_resp-reg_receiver"/>
</dbReference>
<keyword evidence="5" id="KW-0547">Nucleotide-binding</keyword>
<dbReference type="CDD" id="cd17546">
    <property type="entry name" value="REC_hyHK_CKI1_RcsC-like"/>
    <property type="match status" value="1"/>
</dbReference>
<reference evidence="14 15" key="1">
    <citation type="submission" date="2022-04" db="EMBL/GenBank/DDBJ databases">
        <title>Positive selection, recombination, and allopatry shape intraspecific diversity of widespread and dominant cyanobacteria.</title>
        <authorList>
            <person name="Wei J."/>
            <person name="Shu W."/>
            <person name="Hu C."/>
        </authorList>
    </citation>
    <scope>NUCLEOTIDE SEQUENCE [LARGE SCALE GENOMIC DNA]</scope>
    <source>
        <strain evidence="14 15">GB2-A4</strain>
    </source>
</reference>
<dbReference type="PANTHER" id="PTHR45339:SF1">
    <property type="entry name" value="HYBRID SIGNAL TRANSDUCTION HISTIDINE KINASE J"/>
    <property type="match status" value="1"/>
</dbReference>
<keyword evidence="15" id="KW-1185">Reference proteome</keyword>
<evidence type="ECO:0000256" key="3">
    <source>
        <dbReference type="ARBA" id="ARBA00022553"/>
    </source>
</evidence>
<name>A0ABV0JBC2_9CYAN</name>
<evidence type="ECO:0000313" key="15">
    <source>
        <dbReference type="Proteomes" id="UP001464891"/>
    </source>
</evidence>
<dbReference type="PROSITE" id="PS50110">
    <property type="entry name" value="RESPONSE_REGULATORY"/>
    <property type="match status" value="1"/>
</dbReference>
<organism evidence="14 15">
    <name type="scientific">Trichocoleus desertorum GB2-A4</name>
    <dbReference type="NCBI Taxonomy" id="2933944"/>
    <lineage>
        <taxon>Bacteria</taxon>
        <taxon>Bacillati</taxon>
        <taxon>Cyanobacteriota</taxon>
        <taxon>Cyanophyceae</taxon>
        <taxon>Leptolyngbyales</taxon>
        <taxon>Trichocoleusaceae</taxon>
        <taxon>Trichocoleus</taxon>
    </lineage>
</organism>
<accession>A0ABV0JBC2</accession>
<evidence type="ECO:0000256" key="7">
    <source>
        <dbReference type="ARBA" id="ARBA00022989"/>
    </source>
</evidence>
<feature type="domain" description="HPt" evidence="13">
    <location>
        <begin position="170"/>
        <end position="262"/>
    </location>
</feature>
<dbReference type="SMART" id="SM00073">
    <property type="entry name" value="HPT"/>
    <property type="match status" value="1"/>
</dbReference>
<evidence type="ECO:0000256" key="1">
    <source>
        <dbReference type="ARBA" id="ARBA00004651"/>
    </source>
</evidence>
<dbReference type="SUPFAM" id="SSF52172">
    <property type="entry name" value="CheY-like"/>
    <property type="match status" value="1"/>
</dbReference>
<keyword evidence="7" id="KW-1133">Transmembrane helix</keyword>
<protein>
    <submittedName>
        <fullName evidence="14">Response regulator</fullName>
    </submittedName>
</protein>
<dbReference type="Gene3D" id="1.20.120.160">
    <property type="entry name" value="HPT domain"/>
    <property type="match status" value="1"/>
</dbReference>
<dbReference type="Pfam" id="PF01627">
    <property type="entry name" value="Hpt"/>
    <property type="match status" value="1"/>
</dbReference>
<evidence type="ECO:0000259" key="13">
    <source>
        <dbReference type="PROSITE" id="PS50894"/>
    </source>
</evidence>
<evidence type="ECO:0000259" key="12">
    <source>
        <dbReference type="PROSITE" id="PS50110"/>
    </source>
</evidence>
<dbReference type="CDD" id="cd00088">
    <property type="entry name" value="HPT"/>
    <property type="match status" value="1"/>
</dbReference>
<feature type="domain" description="Response regulatory" evidence="12">
    <location>
        <begin position="8"/>
        <end position="125"/>
    </location>
</feature>
<keyword evidence="6" id="KW-0067">ATP-binding</keyword>
<dbReference type="Pfam" id="PF00072">
    <property type="entry name" value="Response_reg"/>
    <property type="match status" value="1"/>
</dbReference>
<dbReference type="PROSITE" id="PS50894">
    <property type="entry name" value="HPT"/>
    <property type="match status" value="1"/>
</dbReference>
<evidence type="ECO:0000256" key="2">
    <source>
        <dbReference type="ARBA" id="ARBA00022475"/>
    </source>
</evidence>
<evidence type="ECO:0000256" key="9">
    <source>
        <dbReference type="ARBA" id="ARBA00023136"/>
    </source>
</evidence>
<proteinExistence type="predicted"/>
<evidence type="ECO:0000256" key="8">
    <source>
        <dbReference type="ARBA" id="ARBA00023012"/>
    </source>
</evidence>
<sequence>MTDLSKLKILLVEDSPVSQRVVVRQLKNLGCEPDVATNGQEALALMAQANYTIVLLDCQMPVLDGYATVAAIRRLEGQNRQAVVIAMTANDVQGEQEKCLHAGMNDLLNKPFNEAQLVDKLKRWSHAWVCDAIAPPETEPVAETTGVVTPELATRVGLDLDRFQRITRGNGAFQQQVLQLFLQDTRKNISLAKAAVLNQDLKTLEHKAHQIKGASANVGVKVIQNLAERMEKQIQQRSWEEITTGITEIEQALNEIDSLIAA</sequence>
<keyword evidence="4" id="KW-0812">Transmembrane</keyword>
<dbReference type="Gene3D" id="3.40.50.2300">
    <property type="match status" value="1"/>
</dbReference>
<evidence type="ECO:0000256" key="6">
    <source>
        <dbReference type="ARBA" id="ARBA00022840"/>
    </source>
</evidence>
<keyword evidence="9" id="KW-0472">Membrane</keyword>